<dbReference type="Pfam" id="PF00005">
    <property type="entry name" value="ABC_tran"/>
    <property type="match status" value="1"/>
</dbReference>
<dbReference type="PANTHER" id="PTHR43394">
    <property type="entry name" value="ATP-DEPENDENT PERMEASE MDL1, MITOCHONDRIAL"/>
    <property type="match status" value="1"/>
</dbReference>
<feature type="transmembrane region" description="Helical" evidence="9">
    <location>
        <begin position="264"/>
        <end position="284"/>
    </location>
</feature>
<dbReference type="InterPro" id="IPR017871">
    <property type="entry name" value="ABC_transporter-like_CS"/>
</dbReference>
<protein>
    <submittedName>
        <fullName evidence="12">Uncharacterized ABC transporter ATP-binding protein YknV</fullName>
    </submittedName>
</protein>
<keyword evidence="5 12" id="KW-0067">ATP-binding</keyword>
<dbReference type="Gene3D" id="1.20.1560.10">
    <property type="entry name" value="ABC transporter type 1, transmembrane domain"/>
    <property type="match status" value="1"/>
</dbReference>
<feature type="transmembrane region" description="Helical" evidence="9">
    <location>
        <begin position="133"/>
        <end position="151"/>
    </location>
</feature>
<keyword evidence="13" id="KW-1185">Reference proteome</keyword>
<keyword evidence="2" id="KW-0813">Transport</keyword>
<dbReference type="SUPFAM" id="SSF90123">
    <property type="entry name" value="ABC transporter transmembrane region"/>
    <property type="match status" value="1"/>
</dbReference>
<dbReference type="GO" id="GO:0016887">
    <property type="term" value="F:ATP hydrolysis activity"/>
    <property type="evidence" value="ECO:0007669"/>
    <property type="project" value="InterPro"/>
</dbReference>
<dbReference type="Pfam" id="PF00664">
    <property type="entry name" value="ABC_membrane"/>
    <property type="match status" value="1"/>
</dbReference>
<keyword evidence="7 9" id="KW-0472">Membrane</keyword>
<evidence type="ECO:0000259" key="10">
    <source>
        <dbReference type="PROSITE" id="PS50893"/>
    </source>
</evidence>
<evidence type="ECO:0000256" key="7">
    <source>
        <dbReference type="ARBA" id="ARBA00023136"/>
    </source>
</evidence>
<dbReference type="InterPro" id="IPR027417">
    <property type="entry name" value="P-loop_NTPase"/>
</dbReference>
<dbReference type="InterPro" id="IPR003439">
    <property type="entry name" value="ABC_transporter-like_ATP-bd"/>
</dbReference>
<keyword evidence="4" id="KW-0547">Nucleotide-binding</keyword>
<dbReference type="PROSITE" id="PS50893">
    <property type="entry name" value="ABC_TRANSPORTER_2"/>
    <property type="match status" value="1"/>
</dbReference>
<dbReference type="InterPro" id="IPR036640">
    <property type="entry name" value="ABC1_TM_sf"/>
</dbReference>
<evidence type="ECO:0000313" key="12">
    <source>
        <dbReference type="EMBL" id="CAI8046484.1"/>
    </source>
</evidence>
<dbReference type="GO" id="GO:0015421">
    <property type="term" value="F:ABC-type oligopeptide transporter activity"/>
    <property type="evidence" value="ECO:0007669"/>
    <property type="project" value="TreeGrafter"/>
</dbReference>
<dbReference type="Gene3D" id="3.40.50.300">
    <property type="entry name" value="P-loop containing nucleotide triphosphate hydrolases"/>
    <property type="match status" value="1"/>
</dbReference>
<feature type="non-terminal residue" evidence="12">
    <location>
        <position position="1"/>
    </location>
</feature>
<evidence type="ECO:0000256" key="9">
    <source>
        <dbReference type="SAM" id="Phobius"/>
    </source>
</evidence>
<evidence type="ECO:0000256" key="8">
    <source>
        <dbReference type="ARBA" id="ARBA00024363"/>
    </source>
</evidence>
<dbReference type="FunFam" id="3.40.50.300:FF:000287">
    <property type="entry name" value="Multidrug ABC transporter ATP-binding protein"/>
    <property type="match status" value="1"/>
</dbReference>
<feature type="transmembrane region" description="Helical" evidence="9">
    <location>
        <begin position="7"/>
        <end position="26"/>
    </location>
</feature>
<feature type="domain" description="ABC transporter" evidence="10">
    <location>
        <begin position="334"/>
        <end position="569"/>
    </location>
</feature>
<reference evidence="12" key="1">
    <citation type="submission" date="2023-03" db="EMBL/GenBank/DDBJ databases">
        <authorList>
            <person name="Steffen K."/>
            <person name="Cardenas P."/>
        </authorList>
    </citation>
    <scope>NUCLEOTIDE SEQUENCE</scope>
</reference>
<organism evidence="12 13">
    <name type="scientific">Geodia barretti</name>
    <name type="common">Barrett's horny sponge</name>
    <dbReference type="NCBI Taxonomy" id="519541"/>
    <lineage>
        <taxon>Eukaryota</taxon>
        <taxon>Metazoa</taxon>
        <taxon>Porifera</taxon>
        <taxon>Demospongiae</taxon>
        <taxon>Heteroscleromorpha</taxon>
        <taxon>Tetractinellida</taxon>
        <taxon>Astrophorina</taxon>
        <taxon>Geodiidae</taxon>
        <taxon>Geodia</taxon>
    </lineage>
</organism>
<dbReference type="CDD" id="cd18542">
    <property type="entry name" value="ABC_6TM_YknU_like"/>
    <property type="match status" value="1"/>
</dbReference>
<keyword evidence="3 9" id="KW-0812">Transmembrane</keyword>
<evidence type="ECO:0000256" key="2">
    <source>
        <dbReference type="ARBA" id="ARBA00022448"/>
    </source>
</evidence>
<dbReference type="InterPro" id="IPR039421">
    <property type="entry name" value="Type_1_exporter"/>
</dbReference>
<comment type="caution">
    <text evidence="12">The sequence shown here is derived from an EMBL/GenBank/DDBJ whole genome shotgun (WGS) entry which is preliminary data.</text>
</comment>
<dbReference type="EMBL" id="CASHTH010003566">
    <property type="protein sequence ID" value="CAI8046484.1"/>
    <property type="molecule type" value="Genomic_DNA"/>
</dbReference>
<dbReference type="InterPro" id="IPR003593">
    <property type="entry name" value="AAA+_ATPase"/>
</dbReference>
<dbReference type="SMART" id="SM00382">
    <property type="entry name" value="AAA"/>
    <property type="match status" value="1"/>
</dbReference>
<feature type="transmembrane region" description="Helical" evidence="9">
    <location>
        <begin position="157"/>
        <end position="175"/>
    </location>
</feature>
<dbReference type="SUPFAM" id="SSF52540">
    <property type="entry name" value="P-loop containing nucleoside triphosphate hydrolases"/>
    <property type="match status" value="1"/>
</dbReference>
<evidence type="ECO:0000256" key="4">
    <source>
        <dbReference type="ARBA" id="ARBA00022741"/>
    </source>
</evidence>
<dbReference type="AlphaFoldDB" id="A0AA35TEF7"/>
<evidence type="ECO:0000313" key="13">
    <source>
        <dbReference type="Proteomes" id="UP001174909"/>
    </source>
</evidence>
<comment type="subcellular location">
    <subcellularLocation>
        <location evidence="1">Membrane</location>
        <topology evidence="1">Multi-pass membrane protein</topology>
    </subcellularLocation>
</comment>
<evidence type="ECO:0000256" key="1">
    <source>
        <dbReference type="ARBA" id="ARBA00004141"/>
    </source>
</evidence>
<evidence type="ECO:0000256" key="3">
    <source>
        <dbReference type="ARBA" id="ARBA00022692"/>
    </source>
</evidence>
<evidence type="ECO:0000256" key="5">
    <source>
        <dbReference type="ARBA" id="ARBA00022840"/>
    </source>
</evidence>
<comment type="similarity">
    <text evidence="8">Belongs to the ABC transporter superfamily. ABCB family. Heavy Metal importer (TC 3.A.1.210) subfamily.</text>
</comment>
<name>A0AA35TEF7_GEOBA</name>
<dbReference type="InterPro" id="IPR011527">
    <property type="entry name" value="ABC1_TM_dom"/>
</dbReference>
<dbReference type="PROSITE" id="PS50929">
    <property type="entry name" value="ABC_TM1F"/>
    <property type="match status" value="1"/>
</dbReference>
<proteinExistence type="inferred from homology"/>
<dbReference type="PANTHER" id="PTHR43394:SF1">
    <property type="entry name" value="ATP-BINDING CASSETTE SUB-FAMILY B MEMBER 10, MITOCHONDRIAL"/>
    <property type="match status" value="1"/>
</dbReference>
<evidence type="ECO:0000256" key="6">
    <source>
        <dbReference type="ARBA" id="ARBA00022989"/>
    </source>
</evidence>
<keyword evidence="6 9" id="KW-1133">Transmembrane helix</keyword>
<gene>
    <name evidence="12" type="ORF">GBAR_LOCUS25720</name>
</gene>
<evidence type="ECO:0000259" key="11">
    <source>
        <dbReference type="PROSITE" id="PS50929"/>
    </source>
</evidence>
<sequence length="569" mass="62867">MALAYPVRLTIAVVATVAAAVFQLLLPQYVGDVVDTVNVILSSATDPGAARRQLLQLAGLILIASVMRGLMMMVHTQQAEIVGQSVGYRLRMDYYDKVQRLSYGFHDRVHTGELITRGMLDVEAVANSFNRGMIKAIWLLVLIGWGTWLLASTDAVLTLAALSFAPVVAWRATVARMRLRVAWLRLQQCLARLTNVMEENLSGIRVVRAFAAREHEMAKFDTVSEQAKRYTDRTINIRVRDVSLMTLPTRRDARDAMRTAANRVLAGHITVGDVTEFLVFMLILQMPIRQLGMVVSALSRASTSGGRLFEILDLEPDIRDQPGARELEIREGVLRFESVGFSYGGDRDRVLDDISFEVGPGRTLGIVGPPGSGKSTIALLAARYYDVGAGRITIDDQDVRSVTLQSLRSAIGMVLQEPFLFSGTIEENIRYHKPHVTPEQVEEAARTVGAHGFIMRLPDGYQTEIEQRGGNLSLGQRQLISFARAVVADTPVLVLDEATANIDSYTEMLIQKALAKLLESRTGLVIAHRLATIRGADRILVLQEGRIVERGTHAELMALNGLYARLYSM</sequence>
<accession>A0AA35TEF7</accession>
<dbReference type="GO" id="GO:0016020">
    <property type="term" value="C:membrane"/>
    <property type="evidence" value="ECO:0007669"/>
    <property type="project" value="UniProtKB-SubCell"/>
</dbReference>
<dbReference type="GO" id="GO:0005524">
    <property type="term" value="F:ATP binding"/>
    <property type="evidence" value="ECO:0007669"/>
    <property type="project" value="UniProtKB-KW"/>
</dbReference>
<feature type="transmembrane region" description="Helical" evidence="9">
    <location>
        <begin position="54"/>
        <end position="71"/>
    </location>
</feature>
<dbReference type="PROSITE" id="PS00211">
    <property type="entry name" value="ABC_TRANSPORTER_1"/>
    <property type="match status" value="1"/>
</dbReference>
<dbReference type="Proteomes" id="UP001174909">
    <property type="component" value="Unassembled WGS sequence"/>
</dbReference>
<feature type="domain" description="ABC transmembrane type-1" evidence="11">
    <location>
        <begin position="11"/>
        <end position="300"/>
    </location>
</feature>